<dbReference type="EMBL" id="CP002546">
    <property type="protein sequence ID" value="ADY60217.1"/>
    <property type="molecule type" value="Genomic_DNA"/>
</dbReference>
<evidence type="ECO:0000313" key="4">
    <source>
        <dbReference type="Proteomes" id="UP000006860"/>
    </source>
</evidence>
<sequence length="399" mass="43218">MSVTALLLAQSETAPDTVGSISENTLGDIGLAIIGIIASLVAGYFATSALKHRNFDSLFVPPWKPLFRTESQQPWPISTWLGRAIAVTGMLFVFTFLQHRPLAETSSRILQVVNQGWLLAVTVLIGLAIARVVAAAVISIFDNPTVRTQLEAFFPHNAGPARKTAAAPAAPALPPEPFADTIARLIGLFLYLIVFLPVFMVAAEVWGWTATGNAAGEIWRWLLPFVGLSATILIGWFALAATAMSLCPAEYRRPVLVGVTILALVLLAASYNTIFAVICGLVLIAIAWYARHDLPDFFAGMYLKTKSVITLSTEIGKAEVEEVQMLTSEVHTERGMRRVRNRLILRSFLDGQTIEEKKLVRVNPEEEPPAAAAEPTVSGYVGSSEVSPTEPTDEPNPSI</sequence>
<proteinExistence type="predicted"/>
<accession>F0SQZ6</accession>
<feature type="transmembrane region" description="Helical" evidence="2">
    <location>
        <begin position="188"/>
        <end position="209"/>
    </location>
</feature>
<keyword evidence="2" id="KW-0812">Transmembrane</keyword>
<name>F0SQZ6_RUBBR</name>
<dbReference type="RefSeq" id="WP_013628941.1">
    <property type="nucleotide sequence ID" value="NC_015174.1"/>
</dbReference>
<dbReference type="HOGENOM" id="CLU_690555_0_0_0"/>
<protein>
    <submittedName>
        <fullName evidence="3">Uncharacterized protein</fullName>
    </submittedName>
</protein>
<evidence type="ECO:0000256" key="1">
    <source>
        <dbReference type="SAM" id="MobiDB-lite"/>
    </source>
</evidence>
<keyword evidence="2" id="KW-0472">Membrane</keyword>
<feature type="transmembrane region" description="Helical" evidence="2">
    <location>
        <begin position="80"/>
        <end position="97"/>
    </location>
</feature>
<evidence type="ECO:0000256" key="2">
    <source>
        <dbReference type="SAM" id="Phobius"/>
    </source>
</evidence>
<gene>
    <name evidence="3" type="ordered locus">Plabr_2617</name>
</gene>
<keyword evidence="4" id="KW-1185">Reference proteome</keyword>
<reference evidence="4" key="1">
    <citation type="submission" date="2011-02" db="EMBL/GenBank/DDBJ databases">
        <title>The complete genome of Planctomyces brasiliensis DSM 5305.</title>
        <authorList>
            <person name="Lucas S."/>
            <person name="Copeland A."/>
            <person name="Lapidus A."/>
            <person name="Bruce D."/>
            <person name="Goodwin L."/>
            <person name="Pitluck S."/>
            <person name="Kyrpides N."/>
            <person name="Mavromatis K."/>
            <person name="Pagani I."/>
            <person name="Ivanova N."/>
            <person name="Ovchinnikova G."/>
            <person name="Lu M."/>
            <person name="Detter J.C."/>
            <person name="Han C."/>
            <person name="Land M."/>
            <person name="Hauser L."/>
            <person name="Markowitz V."/>
            <person name="Cheng J.-F."/>
            <person name="Hugenholtz P."/>
            <person name="Woyke T."/>
            <person name="Wu D."/>
            <person name="Tindall B."/>
            <person name="Pomrenke H.G."/>
            <person name="Brambilla E."/>
            <person name="Klenk H.-P."/>
            <person name="Eisen J.A."/>
        </authorList>
    </citation>
    <scope>NUCLEOTIDE SEQUENCE [LARGE SCALE GENOMIC DNA]</scope>
    <source>
        <strain evidence="4">ATCC 49424 / DSM 5305 / JCM 21570 / IAM 15109 / NBRC 103401 / IFAM 1448</strain>
    </source>
</reference>
<dbReference type="AlphaFoldDB" id="F0SQZ6"/>
<keyword evidence="2" id="KW-1133">Transmembrane helix</keyword>
<dbReference type="OrthoDB" id="9836623at2"/>
<evidence type="ECO:0000313" key="3">
    <source>
        <dbReference type="EMBL" id="ADY60217.1"/>
    </source>
</evidence>
<dbReference type="Proteomes" id="UP000006860">
    <property type="component" value="Chromosome"/>
</dbReference>
<organism evidence="3 4">
    <name type="scientific">Rubinisphaera brasiliensis (strain ATCC 49424 / DSM 5305 / JCM 21570 / IAM 15109 / NBRC 103401 / IFAM 1448)</name>
    <name type="common">Planctomyces brasiliensis</name>
    <dbReference type="NCBI Taxonomy" id="756272"/>
    <lineage>
        <taxon>Bacteria</taxon>
        <taxon>Pseudomonadati</taxon>
        <taxon>Planctomycetota</taxon>
        <taxon>Planctomycetia</taxon>
        <taxon>Planctomycetales</taxon>
        <taxon>Planctomycetaceae</taxon>
        <taxon>Rubinisphaera</taxon>
    </lineage>
</organism>
<feature type="transmembrane region" description="Helical" evidence="2">
    <location>
        <begin position="255"/>
        <end position="288"/>
    </location>
</feature>
<feature type="transmembrane region" description="Helical" evidence="2">
    <location>
        <begin position="29"/>
        <end position="47"/>
    </location>
</feature>
<feature type="region of interest" description="Disordered" evidence="1">
    <location>
        <begin position="360"/>
        <end position="399"/>
    </location>
</feature>
<dbReference type="KEGG" id="pbs:Plabr_2617"/>
<feature type="compositionally biased region" description="Polar residues" evidence="1">
    <location>
        <begin position="384"/>
        <end position="399"/>
    </location>
</feature>
<feature type="transmembrane region" description="Helical" evidence="2">
    <location>
        <begin position="221"/>
        <end position="243"/>
    </location>
</feature>
<feature type="transmembrane region" description="Helical" evidence="2">
    <location>
        <begin position="117"/>
        <end position="141"/>
    </location>
</feature>